<name>A0A0A1T8P8_9HYPO</name>
<dbReference type="PROSITE" id="PS50048">
    <property type="entry name" value="ZN2_CY6_FUNGAL_2"/>
    <property type="match status" value="1"/>
</dbReference>
<reference evidence="4 5" key="1">
    <citation type="journal article" date="2015" name="Genome Announc.">
        <title>Draft Genome Sequence and Gene Annotation of the Entomopathogenic Fungus Verticillium hemipterigenum.</title>
        <authorList>
            <person name="Horn F."/>
            <person name="Habel A."/>
            <person name="Scharf D.H."/>
            <person name="Dworschak J."/>
            <person name="Brakhage A.A."/>
            <person name="Guthke R."/>
            <person name="Hertweck C."/>
            <person name="Linde J."/>
        </authorList>
    </citation>
    <scope>NUCLEOTIDE SEQUENCE [LARGE SCALE GENOMIC DNA]</scope>
</reference>
<accession>A0A0A1T8P8</accession>
<dbReference type="Gene3D" id="4.10.240.10">
    <property type="entry name" value="Zn(2)-C6 fungal-type DNA-binding domain"/>
    <property type="match status" value="1"/>
</dbReference>
<feature type="compositionally biased region" description="Polar residues" evidence="2">
    <location>
        <begin position="79"/>
        <end position="88"/>
    </location>
</feature>
<keyword evidence="5" id="KW-1185">Reference proteome</keyword>
<evidence type="ECO:0000256" key="1">
    <source>
        <dbReference type="ARBA" id="ARBA00023242"/>
    </source>
</evidence>
<dbReference type="PANTHER" id="PTHR47657">
    <property type="entry name" value="STEROL REGULATORY ELEMENT-BINDING PROTEIN ECM22"/>
    <property type="match status" value="1"/>
</dbReference>
<dbReference type="GO" id="GO:0000981">
    <property type="term" value="F:DNA-binding transcription factor activity, RNA polymerase II-specific"/>
    <property type="evidence" value="ECO:0007669"/>
    <property type="project" value="InterPro"/>
</dbReference>
<dbReference type="Pfam" id="PF00172">
    <property type="entry name" value="Zn_clus"/>
    <property type="match status" value="1"/>
</dbReference>
<dbReference type="InterPro" id="IPR052400">
    <property type="entry name" value="Zn2-C6_fungal_TF"/>
</dbReference>
<keyword evidence="1" id="KW-0539">Nucleus</keyword>
<dbReference type="STRING" id="1531966.A0A0A1T8P8"/>
<dbReference type="PROSITE" id="PS00463">
    <property type="entry name" value="ZN2_CY6_FUNGAL_1"/>
    <property type="match status" value="1"/>
</dbReference>
<dbReference type="InterPro" id="IPR001138">
    <property type="entry name" value="Zn2Cys6_DnaBD"/>
</dbReference>
<dbReference type="OrthoDB" id="5295362at2759"/>
<dbReference type="SUPFAM" id="SSF57701">
    <property type="entry name" value="Zn2/Cys6 DNA-binding domain"/>
    <property type="match status" value="1"/>
</dbReference>
<organism evidence="4 5">
    <name type="scientific">[Torrubiella] hemipterigena</name>
    <dbReference type="NCBI Taxonomy" id="1531966"/>
    <lineage>
        <taxon>Eukaryota</taxon>
        <taxon>Fungi</taxon>
        <taxon>Dikarya</taxon>
        <taxon>Ascomycota</taxon>
        <taxon>Pezizomycotina</taxon>
        <taxon>Sordariomycetes</taxon>
        <taxon>Hypocreomycetidae</taxon>
        <taxon>Hypocreales</taxon>
        <taxon>Clavicipitaceae</taxon>
        <taxon>Clavicipitaceae incertae sedis</taxon>
        <taxon>'Torrubiella' clade</taxon>
    </lineage>
</organism>
<dbReference type="PANTHER" id="PTHR47657:SF14">
    <property type="entry name" value="ZN(2)-C6 FUNGAL-TYPE DOMAIN-CONTAINING PROTEIN"/>
    <property type="match status" value="1"/>
</dbReference>
<feature type="compositionally biased region" description="Polar residues" evidence="2">
    <location>
        <begin position="1"/>
        <end position="12"/>
    </location>
</feature>
<evidence type="ECO:0000259" key="3">
    <source>
        <dbReference type="PROSITE" id="PS50048"/>
    </source>
</evidence>
<dbReference type="GO" id="GO:0008270">
    <property type="term" value="F:zinc ion binding"/>
    <property type="evidence" value="ECO:0007669"/>
    <property type="project" value="InterPro"/>
</dbReference>
<dbReference type="Proteomes" id="UP000039046">
    <property type="component" value="Unassembled WGS sequence"/>
</dbReference>
<feature type="region of interest" description="Disordered" evidence="2">
    <location>
        <begin position="72"/>
        <end position="109"/>
    </location>
</feature>
<sequence length="552" mass="60535">MSTRSAGGANSSRQRRAHAKSRGGCLRCKTLRKKCDELKPGCSRCVKQKIRCSYAPGPYEEEDIVSITVPHRHLRRQHQQNADRSSPVSEHHGHQNYHPQSDAALPPPSCESIATTTSPLLSSQELELFSHFITHTSRVIPSDEDDLFALHVGIPNLALTTPTVMGSVLALSAACKCHDLLKTPPTATRLEELRGLLLLADKHHRSSLGQLQEAISRSNFNAVLANGALMVLYALSSHQVRVQLATDAKRQGTALLKDLLPTQSQWITSIRAAYAAYIGLHSSSFGSPAAAPSPNALLTEKGESELLAPSVWQRASESTYNNSPEDGPSKETERLLLPIVSASYQAALHKLRSRCQPDRRSAGHGESAFETCLMPALALLEDIFENILGDATPNQDTVASQSTGVSNYAYPWLARYLSRVTSASPSKLSRRMTMSFLNRVPTEFLQVVQSFLDVMPTDVNEAQSPHLQEQMISEDDVVAAMHKPAMDIFAHWLVLVMLIDGVWWIGNVGHWELGRIVAAARSRGWLTELSAGSGSWWPETMYALKATVTSTI</sequence>
<dbReference type="SMART" id="SM00066">
    <property type="entry name" value="GAL4"/>
    <property type="match status" value="1"/>
</dbReference>
<dbReference type="EMBL" id="CDHN01000005">
    <property type="protein sequence ID" value="CEJ93496.1"/>
    <property type="molecule type" value="Genomic_DNA"/>
</dbReference>
<feature type="domain" description="Zn(2)-C6 fungal-type" evidence="3">
    <location>
        <begin position="24"/>
        <end position="54"/>
    </location>
</feature>
<protein>
    <recommendedName>
        <fullName evidence="3">Zn(2)-C6 fungal-type domain-containing protein</fullName>
    </recommendedName>
</protein>
<feature type="region of interest" description="Disordered" evidence="2">
    <location>
        <begin position="1"/>
        <end position="23"/>
    </location>
</feature>
<dbReference type="HOGENOM" id="CLU_031993_0_0_1"/>
<dbReference type="CDD" id="cd00067">
    <property type="entry name" value="GAL4"/>
    <property type="match status" value="1"/>
</dbReference>
<evidence type="ECO:0000313" key="4">
    <source>
        <dbReference type="EMBL" id="CEJ93496.1"/>
    </source>
</evidence>
<gene>
    <name evidence="4" type="ORF">VHEMI09077</name>
</gene>
<dbReference type="InterPro" id="IPR036864">
    <property type="entry name" value="Zn2-C6_fun-type_DNA-bd_sf"/>
</dbReference>
<dbReference type="AlphaFoldDB" id="A0A0A1T8P8"/>
<evidence type="ECO:0000256" key="2">
    <source>
        <dbReference type="SAM" id="MobiDB-lite"/>
    </source>
</evidence>
<evidence type="ECO:0000313" key="5">
    <source>
        <dbReference type="Proteomes" id="UP000039046"/>
    </source>
</evidence>
<proteinExistence type="predicted"/>